<dbReference type="GO" id="GO:0003735">
    <property type="term" value="F:structural constituent of ribosome"/>
    <property type="evidence" value="ECO:0007669"/>
    <property type="project" value="InterPro"/>
</dbReference>
<sequence>MKDAVLRAVKKAKETSKPRNFTQSMEMSINLQGLDMKKTQNRIKEDFVLPNGRGKDVKIGVFASGDLALRAKKENLSVFDQEDIEKFAKDKKLAKKIANTHDFFIAQTDFMTLVGKSLGPIFAPRGKTPSPLPPTASLEPILNKLKKTVKIKSTNHPVIHMLVGSEKMEDELLAENISEIIKFFEKKFEKGFDNIKSIYIKTSMGPAVKLEDFK</sequence>
<evidence type="ECO:0000256" key="3">
    <source>
        <dbReference type="ARBA" id="ARBA00022491"/>
    </source>
</evidence>
<keyword evidence="3 11" id="KW-0678">Repressor</keyword>
<dbReference type="PATRIC" id="fig|1706438.3.peg.260"/>
<evidence type="ECO:0000313" key="12">
    <source>
        <dbReference type="EMBL" id="KYC45138.1"/>
    </source>
</evidence>
<dbReference type="Proteomes" id="UP000092403">
    <property type="component" value="Unassembled WGS sequence"/>
</dbReference>
<dbReference type="InterPro" id="IPR002143">
    <property type="entry name" value="Ribosomal_uL1"/>
</dbReference>
<evidence type="ECO:0000256" key="1">
    <source>
        <dbReference type="ARBA" id="ARBA00010531"/>
    </source>
</evidence>
<evidence type="ECO:0000256" key="6">
    <source>
        <dbReference type="ARBA" id="ARBA00022845"/>
    </source>
</evidence>
<evidence type="ECO:0000313" key="15">
    <source>
        <dbReference type="Proteomes" id="UP000091929"/>
    </source>
</evidence>
<comment type="function">
    <text evidence="11">Binds directly to 23S rRNA. Probably involved in E site tRNA release.</text>
</comment>
<dbReference type="PIRSF" id="PIRSF002155">
    <property type="entry name" value="Ribosomal_L1"/>
    <property type="match status" value="1"/>
</dbReference>
<evidence type="ECO:0000313" key="16">
    <source>
        <dbReference type="Proteomes" id="UP000092401"/>
    </source>
</evidence>
<evidence type="ECO:0000256" key="5">
    <source>
        <dbReference type="ARBA" id="ARBA00022730"/>
    </source>
</evidence>
<dbReference type="InterPro" id="IPR028364">
    <property type="entry name" value="Ribosomal_uL1/biogenesis"/>
</dbReference>
<dbReference type="Pfam" id="PF00687">
    <property type="entry name" value="Ribosomal_L1"/>
    <property type="match status" value="1"/>
</dbReference>
<keyword evidence="6 11" id="KW-0810">Translation regulation</keyword>
<dbReference type="Proteomes" id="UP000091929">
    <property type="component" value="Unassembled WGS sequence"/>
</dbReference>
<keyword evidence="9 11" id="KW-0687">Ribonucleoprotein</keyword>
<dbReference type="AlphaFoldDB" id="A0A150IUI3"/>
<dbReference type="GO" id="GO:0015934">
    <property type="term" value="C:large ribosomal subunit"/>
    <property type="evidence" value="ECO:0007669"/>
    <property type="project" value="InterPro"/>
</dbReference>
<dbReference type="SUPFAM" id="SSF56808">
    <property type="entry name" value="Ribosomal protein L1"/>
    <property type="match status" value="1"/>
</dbReference>
<accession>A0A150IJR7</accession>
<dbReference type="EMBL" id="LNJC01000003">
    <property type="protein sequence ID" value="KYC51134.1"/>
    <property type="molecule type" value="Genomic_DNA"/>
</dbReference>
<dbReference type="Gene3D" id="3.40.50.790">
    <property type="match status" value="1"/>
</dbReference>
<dbReference type="CDD" id="cd00403">
    <property type="entry name" value="Ribosomal_L1"/>
    <property type="match status" value="1"/>
</dbReference>
<comment type="similarity">
    <text evidence="1 11">Belongs to the universal ribosomal protein uL1 family.</text>
</comment>
<evidence type="ECO:0000313" key="13">
    <source>
        <dbReference type="EMBL" id="KYC48661.1"/>
    </source>
</evidence>
<name>A0A150IUI3_9EURY</name>
<dbReference type="HAMAP" id="MF_01318_A">
    <property type="entry name" value="Ribosomal_uL1_A"/>
    <property type="match status" value="1"/>
</dbReference>
<dbReference type="PATRIC" id="fig|1706437.3.peg.171"/>
<accession>A0A150J2E2</accession>
<dbReference type="GO" id="GO:0006417">
    <property type="term" value="P:regulation of translation"/>
    <property type="evidence" value="ECO:0007669"/>
    <property type="project" value="UniProtKB-KW"/>
</dbReference>
<comment type="subunit">
    <text evidence="2 11">Part of the 50S ribosomal subunit.</text>
</comment>
<accession>A0A150IUI3</accession>
<comment type="function">
    <text evidence="11">Protein L1 is also a translational repressor protein, it controls the translation of its operon by binding to its mRNA.</text>
</comment>
<evidence type="ECO:0000256" key="10">
    <source>
        <dbReference type="ARBA" id="ARBA00045545"/>
    </source>
</evidence>
<evidence type="ECO:0000256" key="7">
    <source>
        <dbReference type="ARBA" id="ARBA00022884"/>
    </source>
</evidence>
<dbReference type="NCBIfam" id="NF003244">
    <property type="entry name" value="PRK04203.1"/>
    <property type="match status" value="1"/>
</dbReference>
<keyword evidence="4 11" id="KW-0820">tRNA-binding</keyword>
<dbReference type="PANTHER" id="PTHR36427">
    <property type="entry name" value="54S RIBOSOMAL PROTEIN L1, MITOCHONDRIAL"/>
    <property type="match status" value="1"/>
</dbReference>
<dbReference type="Gene3D" id="3.30.190.20">
    <property type="match status" value="1"/>
</dbReference>
<keyword evidence="8 11" id="KW-0689">Ribosomal protein</keyword>
<keyword evidence="5 11" id="KW-0699">rRNA-binding</keyword>
<dbReference type="GO" id="GO:0019843">
    <property type="term" value="F:rRNA binding"/>
    <property type="evidence" value="ECO:0007669"/>
    <property type="project" value="UniProtKB-UniRule"/>
</dbReference>
<dbReference type="EMBL" id="LNGF01000002">
    <property type="protein sequence ID" value="KYC48661.1"/>
    <property type="molecule type" value="Genomic_DNA"/>
</dbReference>
<dbReference type="InterPro" id="IPR023669">
    <property type="entry name" value="Ribosomal_uL1_arc"/>
</dbReference>
<dbReference type="InterPro" id="IPR023674">
    <property type="entry name" value="Ribosomal_uL1-like"/>
</dbReference>
<evidence type="ECO:0000313" key="14">
    <source>
        <dbReference type="EMBL" id="KYC51134.1"/>
    </source>
</evidence>
<proteinExistence type="inferred from homology"/>
<evidence type="ECO:0000256" key="2">
    <source>
        <dbReference type="ARBA" id="ARBA00011838"/>
    </source>
</evidence>
<dbReference type="PANTHER" id="PTHR36427:SF3">
    <property type="entry name" value="LARGE RIBOSOMAL SUBUNIT PROTEIN UL1M"/>
    <property type="match status" value="1"/>
</dbReference>
<comment type="function">
    <text evidence="10">Probably involved in E site tRNA release. Binds directly to 23S rRNA.</text>
</comment>
<dbReference type="InterPro" id="IPR016095">
    <property type="entry name" value="Ribosomal_uL1_3-a/b-sand"/>
</dbReference>
<gene>
    <name evidence="11 13" type="primary">rpl1</name>
    <name evidence="12" type="ORF">APG10_01109</name>
    <name evidence="13" type="ORF">APG11_00171</name>
    <name evidence="14" type="ORF">APG12_00260</name>
</gene>
<organism evidence="13 15">
    <name type="scientific">Candidatus Methanofastidiosum methylothiophilum</name>
    <dbReference type="NCBI Taxonomy" id="1705564"/>
    <lineage>
        <taxon>Archaea</taxon>
        <taxon>Methanobacteriati</taxon>
        <taxon>Methanobacteriota</taxon>
        <taxon>Stenosarchaea group</taxon>
        <taxon>Candidatus Methanofastidiosia</taxon>
        <taxon>Candidatus Methanofastidiosales</taxon>
        <taxon>Candidatus Methanofastidiosaceae</taxon>
        <taxon>Candidatus Methanofastidiosum</taxon>
    </lineage>
</organism>
<evidence type="ECO:0000256" key="8">
    <source>
        <dbReference type="ARBA" id="ARBA00022980"/>
    </source>
</evidence>
<dbReference type="Proteomes" id="UP000092401">
    <property type="component" value="Unassembled WGS sequence"/>
</dbReference>
<dbReference type="FunFam" id="3.40.50.790:FF:000005">
    <property type="entry name" value="50S ribosomal protein L1"/>
    <property type="match status" value="1"/>
</dbReference>
<dbReference type="PATRIC" id="fig|1706436.3.peg.1125"/>
<evidence type="ECO:0000256" key="4">
    <source>
        <dbReference type="ARBA" id="ARBA00022555"/>
    </source>
</evidence>
<dbReference type="EMBL" id="LNGE01000028">
    <property type="protein sequence ID" value="KYC45138.1"/>
    <property type="molecule type" value="Genomic_DNA"/>
</dbReference>
<reference evidence="15 16" key="1">
    <citation type="journal article" date="2016" name="ISME J.">
        <title>Chasing the elusive Euryarchaeota class WSA2: genomes reveal a uniquely fastidious methyl-reducing methanogen.</title>
        <authorList>
            <person name="Nobu M.K."/>
            <person name="Narihiro T."/>
            <person name="Kuroda K."/>
            <person name="Mei R."/>
            <person name="Liu W.T."/>
        </authorList>
    </citation>
    <scope>NUCLEOTIDE SEQUENCE [LARGE SCALE GENOMIC DNA]</scope>
    <source>
        <strain evidence="12">B03fssc0709_Meth_Bin005</strain>
        <strain evidence="13">B15fssc0709_Meth_Bin003</strain>
        <strain evidence="14">BMIXfssc0709_Meth_Bin006</strain>
    </source>
</reference>
<dbReference type="GO" id="GO:0000049">
    <property type="term" value="F:tRNA binding"/>
    <property type="evidence" value="ECO:0007669"/>
    <property type="project" value="UniProtKB-KW"/>
</dbReference>
<dbReference type="GO" id="GO:0006412">
    <property type="term" value="P:translation"/>
    <property type="evidence" value="ECO:0007669"/>
    <property type="project" value="UniProtKB-UniRule"/>
</dbReference>
<protein>
    <recommendedName>
        <fullName evidence="11">Large ribosomal subunit protein uL1</fullName>
    </recommendedName>
</protein>
<evidence type="ECO:0000256" key="11">
    <source>
        <dbReference type="HAMAP-Rule" id="MF_01318"/>
    </source>
</evidence>
<keyword evidence="7 11" id="KW-0694">RNA-binding</keyword>
<comment type="caution">
    <text evidence="13">The sequence shown here is derived from an EMBL/GenBank/DDBJ whole genome shotgun (WGS) entry which is preliminary data.</text>
</comment>
<evidence type="ECO:0000256" key="9">
    <source>
        <dbReference type="ARBA" id="ARBA00023274"/>
    </source>
</evidence>